<accession>A0AAV0BM27</accession>
<dbReference type="EMBL" id="CALTRL010005863">
    <property type="protein sequence ID" value="CAH7687385.1"/>
    <property type="molecule type" value="Genomic_DNA"/>
</dbReference>
<protein>
    <submittedName>
        <fullName evidence="1">Expressed protein</fullName>
    </submittedName>
</protein>
<comment type="caution">
    <text evidence="1">The sequence shown here is derived from an EMBL/GenBank/DDBJ whole genome shotgun (WGS) entry which is preliminary data.</text>
</comment>
<sequence>MEFFPVSPADYQDASCTSSKSQLNELESHQVSMYPYDISPAALHQSEPFQSLSSQPHCNLSVSLAKSEGYPIQTTTAIPELVFLGDDSFNTDILNGEIIDGIQEDQDFPKTPIFLEQLRTPSPCKNHGATTGTDLSISLSPSSRKALNYDDLFFSYTQPIQSMGNFEAGCSLDYGYPFLIAERFPKSDLYDYDYNNQNNLNELFSPHISQAVMSPKNVDWCQEVLLGSKSEPLTVTAEARKDSDSKPENHDHNGSLRGFGMLHHDFHNSRPPTAFLLSEGLVDRELGGYIEGEATDPQRFAEQETLKSNKSCFFMCKDPSKPRLPLSIYLSLGT</sequence>
<dbReference type="AlphaFoldDB" id="A0AAV0BM27"/>
<evidence type="ECO:0000313" key="1">
    <source>
        <dbReference type="EMBL" id="CAH7687385.1"/>
    </source>
</evidence>
<evidence type="ECO:0000313" key="2">
    <source>
        <dbReference type="Proteomes" id="UP001153365"/>
    </source>
</evidence>
<organism evidence="1 2">
    <name type="scientific">Phakopsora pachyrhizi</name>
    <name type="common">Asian soybean rust disease fungus</name>
    <dbReference type="NCBI Taxonomy" id="170000"/>
    <lineage>
        <taxon>Eukaryota</taxon>
        <taxon>Fungi</taxon>
        <taxon>Dikarya</taxon>
        <taxon>Basidiomycota</taxon>
        <taxon>Pucciniomycotina</taxon>
        <taxon>Pucciniomycetes</taxon>
        <taxon>Pucciniales</taxon>
        <taxon>Phakopsoraceae</taxon>
        <taxon>Phakopsora</taxon>
    </lineage>
</organism>
<reference evidence="1" key="1">
    <citation type="submission" date="2022-06" db="EMBL/GenBank/DDBJ databases">
        <authorList>
            <consortium name="SYNGENTA / RWTH Aachen University"/>
        </authorList>
    </citation>
    <scope>NUCLEOTIDE SEQUENCE</scope>
</reference>
<name>A0AAV0BM27_PHAPC</name>
<proteinExistence type="predicted"/>
<gene>
    <name evidence="1" type="ORF">PPACK8108_LOCUS22166</name>
</gene>
<keyword evidence="2" id="KW-1185">Reference proteome</keyword>
<dbReference type="Proteomes" id="UP001153365">
    <property type="component" value="Unassembled WGS sequence"/>
</dbReference>